<comment type="similarity">
    <text evidence="2">Belongs to the CRT-like transporter family.</text>
</comment>
<keyword evidence="5" id="KW-1133">Transmembrane helix</keyword>
<dbReference type="OrthoDB" id="264057at2759"/>
<dbReference type="Pfam" id="PF08627">
    <property type="entry name" value="CRT-like"/>
    <property type="match status" value="1"/>
</dbReference>
<keyword evidence="6" id="KW-0472">Membrane</keyword>
<dbReference type="GO" id="GO:0016020">
    <property type="term" value="C:membrane"/>
    <property type="evidence" value="ECO:0007669"/>
    <property type="project" value="UniProtKB-SubCell"/>
</dbReference>
<dbReference type="PANTHER" id="PTHR31326:SF1">
    <property type="entry name" value="PROTEIN CLT2, CHLOROPLASTIC"/>
    <property type="match status" value="1"/>
</dbReference>
<evidence type="ECO:0000313" key="7">
    <source>
        <dbReference type="EMBL" id="CAB3990984.1"/>
    </source>
</evidence>
<dbReference type="InterPro" id="IPR013936">
    <property type="entry name" value="CRT-like"/>
</dbReference>
<dbReference type="PANTHER" id="PTHR31326">
    <property type="entry name" value="PROTEIN CLT2, CHLOROPLASTIC"/>
    <property type="match status" value="1"/>
</dbReference>
<dbReference type="Proteomes" id="UP001152795">
    <property type="component" value="Unassembled WGS sequence"/>
</dbReference>
<organism evidence="7 8">
    <name type="scientific">Paramuricea clavata</name>
    <name type="common">Red gorgonian</name>
    <name type="synonym">Violescent sea-whip</name>
    <dbReference type="NCBI Taxonomy" id="317549"/>
    <lineage>
        <taxon>Eukaryota</taxon>
        <taxon>Metazoa</taxon>
        <taxon>Cnidaria</taxon>
        <taxon>Anthozoa</taxon>
        <taxon>Octocorallia</taxon>
        <taxon>Malacalcyonacea</taxon>
        <taxon>Plexauridae</taxon>
        <taxon>Paramuricea</taxon>
    </lineage>
</organism>
<evidence type="ECO:0000256" key="4">
    <source>
        <dbReference type="ARBA" id="ARBA00022692"/>
    </source>
</evidence>
<gene>
    <name evidence="7" type="ORF">PACLA_8A075279</name>
</gene>
<name>A0A6S7GC01_PARCT</name>
<dbReference type="EMBL" id="CACRXK020001765">
    <property type="protein sequence ID" value="CAB3990984.1"/>
    <property type="molecule type" value="Genomic_DNA"/>
</dbReference>
<evidence type="ECO:0000256" key="1">
    <source>
        <dbReference type="ARBA" id="ARBA00004141"/>
    </source>
</evidence>
<keyword evidence="3" id="KW-0813">Transport</keyword>
<accession>A0A6S7GC01</accession>
<reference evidence="7" key="1">
    <citation type="submission" date="2020-04" db="EMBL/GenBank/DDBJ databases">
        <authorList>
            <person name="Alioto T."/>
            <person name="Alioto T."/>
            <person name="Gomez Garrido J."/>
        </authorList>
    </citation>
    <scope>NUCLEOTIDE SEQUENCE</scope>
    <source>
        <strain evidence="7">A484AB</strain>
    </source>
</reference>
<evidence type="ECO:0000256" key="3">
    <source>
        <dbReference type="ARBA" id="ARBA00022448"/>
    </source>
</evidence>
<feature type="non-terminal residue" evidence="7">
    <location>
        <position position="267"/>
    </location>
</feature>
<evidence type="ECO:0000256" key="2">
    <source>
        <dbReference type="ARBA" id="ARBA00006690"/>
    </source>
</evidence>
<comment type="caution">
    <text evidence="7">The sequence shown here is derived from an EMBL/GenBank/DDBJ whole genome shotgun (WGS) entry which is preliminary data.</text>
</comment>
<comment type="subcellular location">
    <subcellularLocation>
        <location evidence="1">Membrane</location>
        <topology evidence="1">Multi-pass membrane protein</topology>
    </subcellularLocation>
</comment>
<dbReference type="AlphaFoldDB" id="A0A6S7GC01"/>
<keyword evidence="4" id="KW-0812">Transmembrane</keyword>
<evidence type="ECO:0000256" key="5">
    <source>
        <dbReference type="ARBA" id="ARBA00022989"/>
    </source>
</evidence>
<proteinExistence type="inferred from homology"/>
<protein>
    <submittedName>
        <fullName evidence="7">Uncharacterized protein</fullName>
    </submittedName>
</protein>
<keyword evidence="8" id="KW-1185">Reference proteome</keyword>
<evidence type="ECO:0000313" key="8">
    <source>
        <dbReference type="Proteomes" id="UP001152795"/>
    </source>
</evidence>
<evidence type="ECO:0000256" key="6">
    <source>
        <dbReference type="ARBA" id="ARBA00023136"/>
    </source>
</evidence>
<sequence length="267" mass="29863">MQLRPLYTYCIAAVLFASESVQLQCRVDANFATKLSEYLKEKLEPTYSEGCRHCIFIVKRQSLYRSSNLLNIMGTSENNDDMVPLNSLPEEKHKTIGLGPFKVNLILANIFFAFLAVGGEVGQNVTLPLWIDSSIPPPSGHLVHNSFNHTNDTGHLMRNGYSTNHINSSSGNGDVYQPRVDAFFVYTFASMAFVMLFGGALLFIRLFQPHLLGETERRFPHSQLFLVGLFDALNGTLVVYASSGRRTAPYLQAILGNFMIPLIMAFR</sequence>